<sequence length="274" mass="31144">MMKTVFLCRIKRLKRGPSFDLNQFATGKGRVSRESGADSSTPNRRTKSIYTPLELQFLEIKEKHKDVLLCVECGYKYRFFGEDAEIASRELNIYCHLDHNFMTASIPTHRLFVHVRRLVSKGHKVGVVKQTETTALKAVGGNKSSLFTRELTALYTKSTLVGEGCFPLISLNDTSDVNPLLKLGDLEEAEDVVVEDAPNNYLLCICETWGSSKDRKRQELTIGMVTERLVRSIISMRYVPYLLPSELSEETERLVRSIVSTRYVPYNPPRLNMG</sequence>
<dbReference type="GO" id="GO:0140664">
    <property type="term" value="F:ATP-dependent DNA damage sensor activity"/>
    <property type="evidence" value="ECO:0007669"/>
    <property type="project" value="InterPro"/>
</dbReference>
<evidence type="ECO:0000256" key="6">
    <source>
        <dbReference type="ARBA" id="ARBA00023125"/>
    </source>
</evidence>
<evidence type="ECO:0000256" key="4">
    <source>
        <dbReference type="ARBA" id="ARBA00022763"/>
    </source>
</evidence>
<dbReference type="Proteomes" id="UP000289886">
    <property type="component" value="Unassembled WGS sequence"/>
</dbReference>
<comment type="similarity">
    <text evidence="1">Belongs to the DNA mismatch repair MutS family. MSH3 subfamily.</text>
</comment>
<keyword evidence="5" id="KW-0067">ATP-binding</keyword>
<dbReference type="PANTHER" id="PTHR11361">
    <property type="entry name" value="DNA MISMATCH REPAIR PROTEIN MUTS FAMILY MEMBER"/>
    <property type="match status" value="1"/>
</dbReference>
<dbReference type="AlphaFoldDB" id="A0A444V5F6"/>
<evidence type="ECO:0000256" key="2">
    <source>
        <dbReference type="ARBA" id="ARBA00022151"/>
    </source>
</evidence>
<dbReference type="GO" id="GO:0005634">
    <property type="term" value="C:nucleus"/>
    <property type="evidence" value="ECO:0007669"/>
    <property type="project" value="TreeGrafter"/>
</dbReference>
<dbReference type="InterPro" id="IPR016151">
    <property type="entry name" value="DNA_mismatch_repair_MutS_N"/>
</dbReference>
<gene>
    <name evidence="10" type="ORF">EOD39_16648</name>
</gene>
<comment type="caution">
    <text evidence="10">The sequence shown here is derived from an EMBL/GenBank/DDBJ whole genome shotgun (WGS) entry which is preliminary data.</text>
</comment>
<evidence type="ECO:0000313" key="10">
    <source>
        <dbReference type="EMBL" id="RXM95628.1"/>
    </source>
</evidence>
<dbReference type="Pfam" id="PF01624">
    <property type="entry name" value="MutS_I"/>
    <property type="match status" value="1"/>
</dbReference>
<feature type="domain" description="DNA mismatch repair protein MutS-like N-terminal" evidence="9">
    <location>
        <begin position="51"/>
        <end position="161"/>
    </location>
</feature>
<dbReference type="GO" id="GO:0016447">
    <property type="term" value="P:somatic recombination of immunoglobulin gene segments"/>
    <property type="evidence" value="ECO:0007669"/>
    <property type="project" value="TreeGrafter"/>
</dbReference>
<dbReference type="GO" id="GO:0006298">
    <property type="term" value="P:mismatch repair"/>
    <property type="evidence" value="ECO:0007669"/>
    <property type="project" value="InterPro"/>
</dbReference>
<reference evidence="10 11" key="1">
    <citation type="submission" date="2019-01" db="EMBL/GenBank/DDBJ databases">
        <title>Draft Genome and Complete Hox-Cluster Characterization of the Sterlet Sturgeon (Acipenser ruthenus).</title>
        <authorList>
            <person name="Wei Q."/>
        </authorList>
    </citation>
    <scope>NUCLEOTIDE SEQUENCE [LARGE SCALE GENOMIC DNA]</scope>
    <source>
        <strain evidence="10">WHYD16114868_AA</strain>
        <tissue evidence="10">Blood</tissue>
    </source>
</reference>
<keyword evidence="7" id="KW-0234">DNA repair</keyword>
<dbReference type="EMBL" id="SCEB01002216">
    <property type="protein sequence ID" value="RXM95628.1"/>
    <property type="molecule type" value="Genomic_DNA"/>
</dbReference>
<evidence type="ECO:0000256" key="3">
    <source>
        <dbReference type="ARBA" id="ARBA00022741"/>
    </source>
</evidence>
<keyword evidence="11" id="KW-1185">Reference proteome</keyword>
<evidence type="ECO:0000256" key="5">
    <source>
        <dbReference type="ARBA" id="ARBA00022840"/>
    </source>
</evidence>
<evidence type="ECO:0000313" key="11">
    <source>
        <dbReference type="Proteomes" id="UP000289886"/>
    </source>
</evidence>
<dbReference type="GO" id="GO:0005524">
    <property type="term" value="F:ATP binding"/>
    <property type="evidence" value="ECO:0007669"/>
    <property type="project" value="UniProtKB-KW"/>
</dbReference>
<dbReference type="InterPro" id="IPR007695">
    <property type="entry name" value="DNA_mismatch_repair_MutS-lik_N"/>
</dbReference>
<proteinExistence type="inferred from homology"/>
<accession>A0A444V5F6</accession>
<dbReference type="PANTHER" id="PTHR11361:SF122">
    <property type="entry name" value="DNA MISMATCH REPAIR PROTEIN MSH3"/>
    <property type="match status" value="1"/>
</dbReference>
<keyword evidence="3" id="KW-0547">Nucleotide-binding</keyword>
<evidence type="ECO:0000259" key="9">
    <source>
        <dbReference type="Pfam" id="PF01624"/>
    </source>
</evidence>
<protein>
    <recommendedName>
        <fullName evidence="2 8">DNA mismatch repair protein MSH3</fullName>
    </recommendedName>
    <alternativeName>
        <fullName evidence="2 8">DNA mismatch repair protein MSH3</fullName>
    </alternativeName>
</protein>
<dbReference type="FunFam" id="3.40.1170.10:FF:000004">
    <property type="entry name" value="DNA mismatch repair protein"/>
    <property type="match status" value="1"/>
</dbReference>
<evidence type="ECO:0000256" key="1">
    <source>
        <dbReference type="ARBA" id="ARBA00007094"/>
    </source>
</evidence>
<evidence type="ECO:0000256" key="7">
    <source>
        <dbReference type="ARBA" id="ARBA00023204"/>
    </source>
</evidence>
<evidence type="ECO:0000256" key="8">
    <source>
        <dbReference type="ARBA" id="ARBA00073774"/>
    </source>
</evidence>
<dbReference type="Gene3D" id="3.40.1170.10">
    <property type="entry name" value="DNA repair protein MutS, domain I"/>
    <property type="match status" value="1"/>
</dbReference>
<keyword evidence="6" id="KW-0238">DNA-binding</keyword>
<name>A0A444V5F6_ACIRT</name>
<dbReference type="GO" id="GO:0030983">
    <property type="term" value="F:mismatched DNA binding"/>
    <property type="evidence" value="ECO:0007669"/>
    <property type="project" value="InterPro"/>
</dbReference>
<dbReference type="SUPFAM" id="SSF55271">
    <property type="entry name" value="DNA repair protein MutS, domain I"/>
    <property type="match status" value="1"/>
</dbReference>
<organism evidence="10 11">
    <name type="scientific">Acipenser ruthenus</name>
    <name type="common">Sterlet sturgeon</name>
    <dbReference type="NCBI Taxonomy" id="7906"/>
    <lineage>
        <taxon>Eukaryota</taxon>
        <taxon>Metazoa</taxon>
        <taxon>Chordata</taxon>
        <taxon>Craniata</taxon>
        <taxon>Vertebrata</taxon>
        <taxon>Euteleostomi</taxon>
        <taxon>Actinopterygii</taxon>
        <taxon>Chondrostei</taxon>
        <taxon>Acipenseriformes</taxon>
        <taxon>Acipenseridae</taxon>
        <taxon>Acipenser</taxon>
    </lineage>
</organism>
<dbReference type="InterPro" id="IPR045076">
    <property type="entry name" value="MutS"/>
</dbReference>
<dbReference type="GO" id="GO:0006312">
    <property type="term" value="P:mitotic recombination"/>
    <property type="evidence" value="ECO:0007669"/>
    <property type="project" value="TreeGrafter"/>
</dbReference>
<keyword evidence="4" id="KW-0227">DNA damage</keyword>